<keyword evidence="3" id="KW-0238">DNA-binding</keyword>
<feature type="compositionally biased region" description="Low complexity" evidence="6">
    <location>
        <begin position="212"/>
        <end position="229"/>
    </location>
</feature>
<feature type="region of interest" description="Disordered" evidence="6">
    <location>
        <begin position="297"/>
        <end position="435"/>
    </location>
</feature>
<feature type="compositionally biased region" description="Low complexity" evidence="6">
    <location>
        <begin position="533"/>
        <end position="544"/>
    </location>
</feature>
<keyword evidence="2" id="KW-0805">Transcription regulation</keyword>
<feature type="region of interest" description="Disordered" evidence="6">
    <location>
        <begin position="1"/>
        <end position="36"/>
    </location>
</feature>
<feature type="compositionally biased region" description="Low complexity" evidence="6">
    <location>
        <begin position="402"/>
        <end position="418"/>
    </location>
</feature>
<dbReference type="GO" id="GO:0003700">
    <property type="term" value="F:DNA-binding transcription factor activity"/>
    <property type="evidence" value="ECO:0007669"/>
    <property type="project" value="InterPro"/>
</dbReference>
<proteinExistence type="predicted"/>
<dbReference type="Pfam" id="PF11786">
    <property type="entry name" value="Aft1_HRA"/>
    <property type="match status" value="1"/>
</dbReference>
<feature type="domain" description="BZIP" evidence="7">
    <location>
        <begin position="435"/>
        <end position="498"/>
    </location>
</feature>
<evidence type="ECO:0000256" key="3">
    <source>
        <dbReference type="ARBA" id="ARBA00023125"/>
    </source>
</evidence>
<evidence type="ECO:0000256" key="5">
    <source>
        <dbReference type="ARBA" id="ARBA00023242"/>
    </source>
</evidence>
<organism evidence="8 9">
    <name type="scientific">Linnemannia exigua</name>
    <dbReference type="NCBI Taxonomy" id="604196"/>
    <lineage>
        <taxon>Eukaryota</taxon>
        <taxon>Fungi</taxon>
        <taxon>Fungi incertae sedis</taxon>
        <taxon>Mucoromycota</taxon>
        <taxon>Mortierellomycotina</taxon>
        <taxon>Mortierellomycetes</taxon>
        <taxon>Mortierellales</taxon>
        <taxon>Mortierellaceae</taxon>
        <taxon>Linnemannia</taxon>
    </lineage>
</organism>
<dbReference type="SUPFAM" id="SSF57959">
    <property type="entry name" value="Leucine zipper domain"/>
    <property type="match status" value="1"/>
</dbReference>
<keyword evidence="4" id="KW-0804">Transcription</keyword>
<sequence length="638" mass="67503">MTTVGSLPADLAPGNEAAGKSAMDLPPSPTNSVPFIVATSADDDKPMAGPINGGSPMHFLQACSKLDMEPNPFEQSFAGGASSEKADSVGPSAGTGLETPKPVLPPIAAMSERLAPGTDLGWDAQSLRMGPLSPSMLAGPQQPIIIEGKTQNLPIGSFPSAASSINTVFTSGAPVAENGLPYGGLPGALPVPPPVVMQQTDPYAPAVYNQAHPMAQSQSQSSHQQQPPSHSHHSAGLPGGPGPRPPQHFTHPTTHRQQQQQQQQPHNRYMPPQGPQPNLSNSNSHMEQYGNLHLLSHQAQASREPSWIKRESTDSNGGSSAPYNQLSHSHAGHPHHPQQNHPHPSQSHHPNAHPGPHQNSGQGIPGVGGSHLSRDSVDSGFNPSTRRSRVASEDFSDDSEQSSKNSTNGGDHSGSNNNNKKKTKPGAGDEKMDDEEKRKNFLERNRQAALKCRQRKKQWLTNLQAKVEYLTNDNEHLQGQTAALRDEIIHLKALLLAHKDCPVAQANGVYADSVGLPTHSGMMNHSHPPHPMQQQQQQQQQSGPLRGGPGPAPGQPRGLLSHPPSLPHQQQHPHGPGLMQGGGGGPRMMNQPGPGSVPQHAGQVGPMGNVVGGGRPMSMMQDITPSASPNQGQGNARY</sequence>
<protein>
    <recommendedName>
        <fullName evidence="7">BZIP domain-containing protein</fullName>
    </recommendedName>
</protein>
<dbReference type="Pfam" id="PF11785">
    <property type="entry name" value="Aft1_OSA"/>
    <property type="match status" value="1"/>
</dbReference>
<reference evidence="8" key="1">
    <citation type="journal article" date="2020" name="Fungal Divers.">
        <title>Resolving the Mortierellaceae phylogeny through synthesis of multi-gene phylogenetics and phylogenomics.</title>
        <authorList>
            <person name="Vandepol N."/>
            <person name="Liber J."/>
            <person name="Desiro A."/>
            <person name="Na H."/>
            <person name="Kennedy M."/>
            <person name="Barry K."/>
            <person name="Grigoriev I.V."/>
            <person name="Miller A.N."/>
            <person name="O'Donnell K."/>
            <person name="Stajich J.E."/>
            <person name="Bonito G."/>
        </authorList>
    </citation>
    <scope>NUCLEOTIDE SEQUENCE</scope>
    <source>
        <strain evidence="8">NRRL 28262</strain>
    </source>
</reference>
<name>A0AAD4DI42_9FUNG</name>
<dbReference type="SMART" id="SM00338">
    <property type="entry name" value="BRLZ"/>
    <property type="match status" value="1"/>
</dbReference>
<dbReference type="EMBL" id="JAAAIL010000193">
    <property type="protein sequence ID" value="KAG0278474.1"/>
    <property type="molecule type" value="Genomic_DNA"/>
</dbReference>
<dbReference type="InterPro" id="IPR051027">
    <property type="entry name" value="bZIP_transcription_factors"/>
</dbReference>
<dbReference type="AlphaFoldDB" id="A0AAD4DI42"/>
<dbReference type="InterPro" id="IPR020956">
    <property type="entry name" value="TF_Aft1_OSM"/>
</dbReference>
<gene>
    <name evidence="8" type="ORF">BGZ95_003935</name>
</gene>
<dbReference type="CDD" id="cd14687">
    <property type="entry name" value="bZIP_ATF2"/>
    <property type="match status" value="1"/>
</dbReference>
<comment type="caution">
    <text evidence="8">The sequence shown here is derived from an EMBL/GenBank/DDBJ whole genome shotgun (WGS) entry which is preliminary data.</text>
</comment>
<feature type="region of interest" description="Disordered" evidence="6">
    <location>
        <begin position="212"/>
        <end position="285"/>
    </location>
</feature>
<dbReference type="InterPro" id="IPR021755">
    <property type="entry name" value="TF_Aft1_HRA"/>
</dbReference>
<dbReference type="FunFam" id="1.20.5.170:FF:000053">
    <property type="entry name" value="BZIP transcription factor AtfA"/>
    <property type="match status" value="1"/>
</dbReference>
<evidence type="ECO:0000259" key="7">
    <source>
        <dbReference type="PROSITE" id="PS50217"/>
    </source>
</evidence>
<accession>A0AAD4DI42</accession>
<feature type="region of interest" description="Disordered" evidence="6">
    <location>
        <begin position="517"/>
        <end position="638"/>
    </location>
</feature>
<evidence type="ECO:0000256" key="2">
    <source>
        <dbReference type="ARBA" id="ARBA00023015"/>
    </source>
</evidence>
<dbReference type="PANTHER" id="PTHR19304">
    <property type="entry name" value="CYCLIC-AMP RESPONSE ELEMENT BINDING PROTEIN"/>
    <property type="match status" value="1"/>
</dbReference>
<feature type="compositionally biased region" description="Low complexity" evidence="6">
    <location>
        <begin position="247"/>
        <end position="266"/>
    </location>
</feature>
<keyword evidence="9" id="KW-1185">Reference proteome</keyword>
<evidence type="ECO:0000256" key="6">
    <source>
        <dbReference type="SAM" id="MobiDB-lite"/>
    </source>
</evidence>
<dbReference type="GO" id="GO:0005634">
    <property type="term" value="C:nucleus"/>
    <property type="evidence" value="ECO:0007669"/>
    <property type="project" value="UniProtKB-SubCell"/>
</dbReference>
<dbReference type="PROSITE" id="PS50217">
    <property type="entry name" value="BZIP"/>
    <property type="match status" value="1"/>
</dbReference>
<dbReference type="InterPro" id="IPR004827">
    <property type="entry name" value="bZIP"/>
</dbReference>
<dbReference type="Pfam" id="PF00170">
    <property type="entry name" value="bZIP_1"/>
    <property type="match status" value="1"/>
</dbReference>
<evidence type="ECO:0000313" key="8">
    <source>
        <dbReference type="EMBL" id="KAG0278474.1"/>
    </source>
</evidence>
<feature type="compositionally biased region" description="Low complexity" evidence="6">
    <location>
        <begin position="339"/>
        <end position="354"/>
    </location>
</feature>
<dbReference type="Gene3D" id="1.20.5.170">
    <property type="match status" value="1"/>
</dbReference>
<evidence type="ECO:0000313" key="9">
    <source>
        <dbReference type="Proteomes" id="UP001194580"/>
    </source>
</evidence>
<feature type="region of interest" description="Disordered" evidence="6">
    <location>
        <begin position="70"/>
        <end position="102"/>
    </location>
</feature>
<dbReference type="InterPro" id="IPR046347">
    <property type="entry name" value="bZIP_sf"/>
</dbReference>
<feature type="compositionally biased region" description="Polar residues" evidence="6">
    <location>
        <begin position="621"/>
        <end position="638"/>
    </location>
</feature>
<feature type="compositionally biased region" description="Polar residues" evidence="6">
    <location>
        <begin position="276"/>
        <end position="285"/>
    </location>
</feature>
<feature type="compositionally biased region" description="Low complexity" evidence="6">
    <location>
        <begin position="555"/>
        <end position="577"/>
    </location>
</feature>
<evidence type="ECO:0000256" key="4">
    <source>
        <dbReference type="ARBA" id="ARBA00023163"/>
    </source>
</evidence>
<keyword evidence="5" id="KW-0539">Nucleus</keyword>
<feature type="compositionally biased region" description="Polar residues" evidence="6">
    <location>
        <begin position="314"/>
        <end position="328"/>
    </location>
</feature>
<dbReference type="GO" id="GO:0003677">
    <property type="term" value="F:DNA binding"/>
    <property type="evidence" value="ECO:0007669"/>
    <property type="project" value="UniProtKB-KW"/>
</dbReference>
<comment type="subcellular location">
    <subcellularLocation>
        <location evidence="1">Nucleus</location>
    </subcellularLocation>
</comment>
<dbReference type="Proteomes" id="UP001194580">
    <property type="component" value="Unassembled WGS sequence"/>
</dbReference>
<evidence type="ECO:0000256" key="1">
    <source>
        <dbReference type="ARBA" id="ARBA00004123"/>
    </source>
</evidence>